<dbReference type="Proteomes" id="UP000030780">
    <property type="component" value="Unassembled WGS sequence"/>
</dbReference>
<reference evidence="1 2" key="1">
    <citation type="submission" date="2013-01" db="EMBL/GenBank/DDBJ databases">
        <authorList>
            <person name="Inman J."/>
            <person name="Zafar N."/>
            <person name="Lorenzi H."/>
            <person name="Caler E."/>
        </authorList>
    </citation>
    <scope>NUCLEOTIDE SEQUENCE [LARGE SCALE GENOMIC DNA]</scope>
    <source>
        <strain evidence="1 2">HM-3:IMSS</strain>
    </source>
</reference>
<name>M7WN58_ENTHI</name>
<sequence length="68" mass="7987">MESNYNRIKPYIPTYKRIAMYCNVPKEYIDVAMRGDEYEKAAFVEQLILMKEEGLVGTTDEYLDSLIL</sequence>
<protein>
    <submittedName>
        <fullName evidence="1">Uncharacterized protein</fullName>
    </submittedName>
</protein>
<evidence type="ECO:0000313" key="2">
    <source>
        <dbReference type="Proteomes" id="UP000030780"/>
    </source>
</evidence>
<accession>M7WN58</accession>
<dbReference type="AlphaFoldDB" id="M7WN58"/>
<dbReference type="EMBL" id="KB638381">
    <property type="protein sequence ID" value="EMS12829.1"/>
    <property type="molecule type" value="Genomic_DNA"/>
</dbReference>
<evidence type="ECO:0000313" key="1">
    <source>
        <dbReference type="EMBL" id="EMS12829.1"/>
    </source>
</evidence>
<proteinExistence type="predicted"/>
<dbReference type="VEuPathDB" id="AmoebaDB:KM1_167820"/>
<organism evidence="1 2">
    <name type="scientific">Entamoeba histolytica HM-3:IMSS</name>
    <dbReference type="NCBI Taxonomy" id="885315"/>
    <lineage>
        <taxon>Eukaryota</taxon>
        <taxon>Amoebozoa</taxon>
        <taxon>Evosea</taxon>
        <taxon>Archamoebae</taxon>
        <taxon>Mastigamoebida</taxon>
        <taxon>Entamoebidae</taxon>
        <taxon>Entamoeba</taxon>
    </lineage>
</organism>
<gene>
    <name evidence="1" type="ORF">KM1_167820</name>
</gene>